<dbReference type="PROSITE" id="PS50896">
    <property type="entry name" value="LISH"/>
    <property type="match status" value="1"/>
</dbReference>
<dbReference type="PROSITE" id="PS00678">
    <property type="entry name" value="WD_REPEATS_1"/>
    <property type="match status" value="1"/>
</dbReference>
<dbReference type="InterPro" id="IPR006594">
    <property type="entry name" value="LisH"/>
</dbReference>
<sequence>MNGDLDHLNQDSLQKVLEFLKRNGLSEAEQVLSREAGSILRSDEDSQHNPEEQSNEALSREFEALYSHVTSAFDCHRTELSAFLYPVFAHIYIQALLEGQNAFASHFYRHFKKIIPSWYDEPVYRLGLLTNQLQAQGNEIVESLRNNQFLIKLSKVSMKNMEAFLVRHPLIKTIIKERINIEILDPTVRSKVSIEAQMGGLLGQSSKVEKKYKVYYSLIKEDLSSQLDKKKSKGKDGKESKKKDTNAPGLERVPLPPLTEAMKAEKRQAQKDLLRRTKINAETPPNICLYTVANASGGVTCVDVTEDSSLIAIGYGSSAIQIKAVGETSLYPLKSMDELDNLDQDADDILNEMYDKTQDVKNLALQGHQSTVYSVSFSPDKRLLLSSSLDSTIRLWTISQRKNVVVYRLNMPVWQVQFSPRSYYFASAGSDGTAMVWATDRMQPLRIFTGALSDVSCIDYHPNCNYVVGGSDDRYVRLWDVSTGSCVRTFAGHKGSVRGVKISPCGRYIVSVSEEGSLIVWDIALQRMVTYQDTPPFPYMASLCFSRDGGTIAATTPHSAVSLYSLEALLASNTGQDHTSNETKVNYPGFSLYTYPTKNTPLIGLHFTRKNVLMGIGSFGQ</sequence>
<evidence type="ECO:0000256" key="5">
    <source>
        <dbReference type="ARBA" id="ARBA00023015"/>
    </source>
</evidence>
<dbReference type="PROSITE" id="PS50294">
    <property type="entry name" value="WD_REPEATS_REGION"/>
    <property type="match status" value="3"/>
</dbReference>
<evidence type="ECO:0000256" key="1">
    <source>
        <dbReference type="ARBA" id="ARBA00004123"/>
    </source>
</evidence>
<dbReference type="AlphaFoldDB" id="A0AA39M808"/>
<evidence type="ECO:0000313" key="12">
    <source>
        <dbReference type="Proteomes" id="UP001175271"/>
    </source>
</evidence>
<dbReference type="PANTHER" id="PTHR19879:SF1">
    <property type="entry name" value="CANNONBALL-RELATED"/>
    <property type="match status" value="1"/>
</dbReference>
<dbReference type="GO" id="GO:0006367">
    <property type="term" value="P:transcription initiation at RNA polymerase II promoter"/>
    <property type="evidence" value="ECO:0007669"/>
    <property type="project" value="TreeGrafter"/>
</dbReference>
<name>A0AA39M808_9BILA</name>
<keyword evidence="5" id="KW-0805">Transcription regulation</keyword>
<dbReference type="GO" id="GO:0005669">
    <property type="term" value="C:transcription factor TFIID complex"/>
    <property type="evidence" value="ECO:0007669"/>
    <property type="project" value="TreeGrafter"/>
</dbReference>
<comment type="caution">
    <text evidence="11">The sequence shown here is derived from an EMBL/GenBank/DDBJ whole genome shotgun (WGS) entry which is preliminary data.</text>
</comment>
<evidence type="ECO:0000256" key="8">
    <source>
        <dbReference type="PROSITE-ProRule" id="PRU00221"/>
    </source>
</evidence>
<dbReference type="PROSITE" id="PS50082">
    <property type="entry name" value="WD_REPEATS_2"/>
    <property type="match status" value="4"/>
</dbReference>
<gene>
    <name evidence="11" type="ORF">QR680_008434</name>
</gene>
<feature type="region of interest" description="Disordered" evidence="9">
    <location>
        <begin position="227"/>
        <end position="270"/>
    </location>
</feature>
<dbReference type="InterPro" id="IPR020472">
    <property type="entry name" value="WD40_PAC1"/>
</dbReference>
<evidence type="ECO:0000256" key="2">
    <source>
        <dbReference type="ARBA" id="ARBA00009435"/>
    </source>
</evidence>
<accession>A0AA39M808</accession>
<evidence type="ECO:0000256" key="7">
    <source>
        <dbReference type="ARBA" id="ARBA00023242"/>
    </source>
</evidence>
<comment type="subcellular location">
    <subcellularLocation>
        <location evidence="1">Nucleus</location>
    </subcellularLocation>
</comment>
<feature type="domain" description="TFIID subunit TAF5 NTD2" evidence="10">
    <location>
        <begin position="53"/>
        <end position="171"/>
    </location>
</feature>
<dbReference type="Gene3D" id="1.25.40.500">
    <property type="entry name" value="TFIID subunit TAF5, NTD2 domain"/>
    <property type="match status" value="1"/>
</dbReference>
<dbReference type="SUPFAM" id="SSF160897">
    <property type="entry name" value="Taf5 N-terminal domain-like"/>
    <property type="match status" value="1"/>
</dbReference>
<dbReference type="Pfam" id="PF00400">
    <property type="entry name" value="WD40"/>
    <property type="match status" value="4"/>
</dbReference>
<keyword evidence="4" id="KW-0677">Repeat</keyword>
<dbReference type="Pfam" id="PF04494">
    <property type="entry name" value="TFIID_NTD2"/>
    <property type="match status" value="1"/>
</dbReference>
<dbReference type="GO" id="GO:0016251">
    <property type="term" value="F:RNA polymerase II general transcription initiation factor activity"/>
    <property type="evidence" value="ECO:0007669"/>
    <property type="project" value="TreeGrafter"/>
</dbReference>
<dbReference type="InterPro" id="IPR019775">
    <property type="entry name" value="WD40_repeat_CS"/>
</dbReference>
<evidence type="ECO:0000256" key="4">
    <source>
        <dbReference type="ARBA" id="ARBA00022737"/>
    </source>
</evidence>
<evidence type="ECO:0000256" key="9">
    <source>
        <dbReference type="SAM" id="MobiDB-lite"/>
    </source>
</evidence>
<dbReference type="Proteomes" id="UP001175271">
    <property type="component" value="Unassembled WGS sequence"/>
</dbReference>
<feature type="repeat" description="WD" evidence="8">
    <location>
        <begin position="448"/>
        <end position="489"/>
    </location>
</feature>
<comment type="similarity">
    <text evidence="2">Belongs to the WD repeat TAF5 family.</text>
</comment>
<dbReference type="InterPro" id="IPR037264">
    <property type="entry name" value="TFIID_NTD2_sf"/>
</dbReference>
<protein>
    <recommendedName>
        <fullName evidence="10">TFIID subunit TAF5 NTD2 domain-containing protein</fullName>
    </recommendedName>
</protein>
<evidence type="ECO:0000256" key="3">
    <source>
        <dbReference type="ARBA" id="ARBA00022574"/>
    </source>
</evidence>
<reference evidence="11" key="1">
    <citation type="submission" date="2023-06" db="EMBL/GenBank/DDBJ databases">
        <title>Genomic analysis of the entomopathogenic nematode Steinernema hermaphroditum.</title>
        <authorList>
            <person name="Schwarz E.M."/>
            <person name="Heppert J.K."/>
            <person name="Baniya A."/>
            <person name="Schwartz H.T."/>
            <person name="Tan C.-H."/>
            <person name="Antoshechkin I."/>
            <person name="Sternberg P.W."/>
            <person name="Goodrich-Blair H."/>
            <person name="Dillman A.R."/>
        </authorList>
    </citation>
    <scope>NUCLEOTIDE SEQUENCE</scope>
    <source>
        <strain evidence="11">PS9179</strain>
        <tissue evidence="11">Whole animal</tissue>
    </source>
</reference>
<dbReference type="PRINTS" id="PR00320">
    <property type="entry name" value="GPROTEINBRPT"/>
</dbReference>
<evidence type="ECO:0000259" key="10">
    <source>
        <dbReference type="Pfam" id="PF04494"/>
    </source>
</evidence>
<feature type="compositionally biased region" description="Basic and acidic residues" evidence="9">
    <location>
        <begin position="227"/>
        <end position="245"/>
    </location>
</feature>
<dbReference type="InterPro" id="IPR015943">
    <property type="entry name" value="WD40/YVTN_repeat-like_dom_sf"/>
</dbReference>
<feature type="repeat" description="WD" evidence="8">
    <location>
        <begin position="413"/>
        <end position="447"/>
    </location>
</feature>
<evidence type="ECO:0000256" key="6">
    <source>
        <dbReference type="ARBA" id="ARBA00023163"/>
    </source>
</evidence>
<feature type="repeat" description="WD" evidence="8">
    <location>
        <begin position="365"/>
        <end position="406"/>
    </location>
</feature>
<dbReference type="Gene3D" id="2.130.10.10">
    <property type="entry name" value="YVTN repeat-like/Quinoprotein amine dehydrogenase"/>
    <property type="match status" value="2"/>
</dbReference>
<dbReference type="PANTHER" id="PTHR19879">
    <property type="entry name" value="TRANSCRIPTION INITIATION FACTOR TFIID"/>
    <property type="match status" value="1"/>
</dbReference>
<proteinExistence type="inferred from homology"/>
<keyword evidence="3 8" id="KW-0853">WD repeat</keyword>
<dbReference type="InterPro" id="IPR007582">
    <property type="entry name" value="TFIID_NTD2"/>
</dbReference>
<dbReference type="SMART" id="SM00320">
    <property type="entry name" value="WD40"/>
    <property type="match status" value="5"/>
</dbReference>
<organism evidence="11 12">
    <name type="scientific">Steinernema hermaphroditum</name>
    <dbReference type="NCBI Taxonomy" id="289476"/>
    <lineage>
        <taxon>Eukaryota</taxon>
        <taxon>Metazoa</taxon>
        <taxon>Ecdysozoa</taxon>
        <taxon>Nematoda</taxon>
        <taxon>Chromadorea</taxon>
        <taxon>Rhabditida</taxon>
        <taxon>Tylenchina</taxon>
        <taxon>Panagrolaimomorpha</taxon>
        <taxon>Strongyloidoidea</taxon>
        <taxon>Steinernematidae</taxon>
        <taxon>Steinernema</taxon>
    </lineage>
</organism>
<keyword evidence="6" id="KW-0804">Transcription</keyword>
<dbReference type="InterPro" id="IPR036322">
    <property type="entry name" value="WD40_repeat_dom_sf"/>
</dbReference>
<evidence type="ECO:0000313" key="11">
    <source>
        <dbReference type="EMBL" id="KAK0423965.1"/>
    </source>
</evidence>
<keyword evidence="7" id="KW-0539">Nucleus</keyword>
<keyword evidence="12" id="KW-1185">Reference proteome</keyword>
<dbReference type="CDD" id="cd00200">
    <property type="entry name" value="WD40"/>
    <property type="match status" value="1"/>
</dbReference>
<dbReference type="SUPFAM" id="SSF50978">
    <property type="entry name" value="WD40 repeat-like"/>
    <property type="match status" value="1"/>
</dbReference>
<dbReference type="EMBL" id="JAUCMV010000001">
    <property type="protein sequence ID" value="KAK0423965.1"/>
    <property type="molecule type" value="Genomic_DNA"/>
</dbReference>
<feature type="repeat" description="WD" evidence="8">
    <location>
        <begin position="490"/>
        <end position="531"/>
    </location>
</feature>
<dbReference type="InterPro" id="IPR001680">
    <property type="entry name" value="WD40_rpt"/>
</dbReference>